<evidence type="ECO:0000259" key="9">
    <source>
        <dbReference type="Pfam" id="PF25944"/>
    </source>
</evidence>
<dbReference type="InterPro" id="IPR058626">
    <property type="entry name" value="MdtA-like_b-barrel"/>
</dbReference>
<dbReference type="PANTHER" id="PTHR30469">
    <property type="entry name" value="MULTIDRUG RESISTANCE PROTEIN MDTA"/>
    <property type="match status" value="1"/>
</dbReference>
<keyword evidence="3" id="KW-0813">Transport</keyword>
<dbReference type="NCBIfam" id="TIGR01730">
    <property type="entry name" value="RND_mfp"/>
    <property type="match status" value="1"/>
</dbReference>
<protein>
    <submittedName>
        <fullName evidence="11">Membrane fusion protein, multidrug efflux system</fullName>
    </submittedName>
</protein>
<keyword evidence="5" id="KW-0997">Cell inner membrane</keyword>
<evidence type="ECO:0000313" key="11">
    <source>
        <dbReference type="EMBL" id="SNB66612.1"/>
    </source>
</evidence>
<evidence type="ECO:0000256" key="6">
    <source>
        <dbReference type="ARBA" id="ARBA00023136"/>
    </source>
</evidence>
<dbReference type="InterPro" id="IPR058625">
    <property type="entry name" value="MdtA-like_BSH"/>
</dbReference>
<accession>A0A212R3N6</accession>
<organism evidence="11 12">
    <name type="scientific">Arboricoccus pini</name>
    <dbReference type="NCBI Taxonomy" id="1963835"/>
    <lineage>
        <taxon>Bacteria</taxon>
        <taxon>Pseudomonadati</taxon>
        <taxon>Pseudomonadota</taxon>
        <taxon>Alphaproteobacteria</taxon>
        <taxon>Geminicoccales</taxon>
        <taxon>Geminicoccaceae</taxon>
        <taxon>Arboricoccus</taxon>
    </lineage>
</organism>
<evidence type="ECO:0000259" key="10">
    <source>
        <dbReference type="Pfam" id="PF25967"/>
    </source>
</evidence>
<dbReference type="GO" id="GO:1990281">
    <property type="term" value="C:efflux pump complex"/>
    <property type="evidence" value="ECO:0007669"/>
    <property type="project" value="TreeGrafter"/>
</dbReference>
<sequence length="385" mass="40923">MPPTFRRRALRLSIVVLLIGAAAAYGVWHDRSQAKPTPPPAASYPVTIAAVTKKDLPIWLSAIGSVQPFKVVDVKVRVDGQLTRVTFTEGQDVHQGDQLAEVDPRPYEAQLAQAEANLARDKAQATNAQVDLTRASKLAKIGAAASQNVDTLLAQVASTTATVKADQAAVDIAKLNLSYTNITSPIDGRTGMREVDAGSILHASDLTGLVKVTQLSPISVEFALSQDDLPAIMQAFQAGDVSVAIDTRDGTQHLADGKLVFIDSQVQAASGQIILKASFANADRSLWPGEFVTARLLVKTDIQATVVPSQAVQRGQQANFVYVVKSDNTIEARKVETAHSVDGYTEVSGVTPQELVVLTGHPRLKPGVKVEPITADGTTRTAPQS</sequence>
<dbReference type="Gene3D" id="2.40.30.170">
    <property type="match status" value="1"/>
</dbReference>
<feature type="domain" description="Multidrug resistance protein MdtA-like alpha-helical hairpin" evidence="7">
    <location>
        <begin position="110"/>
        <end position="180"/>
    </location>
</feature>
<dbReference type="PANTHER" id="PTHR30469:SF36">
    <property type="entry name" value="BLL3903 PROTEIN"/>
    <property type="match status" value="1"/>
</dbReference>
<gene>
    <name evidence="11" type="ORF">SAMN07250955_105148</name>
</gene>
<dbReference type="EMBL" id="FYEH01000005">
    <property type="protein sequence ID" value="SNB66612.1"/>
    <property type="molecule type" value="Genomic_DNA"/>
</dbReference>
<evidence type="ECO:0000256" key="5">
    <source>
        <dbReference type="ARBA" id="ARBA00022519"/>
    </source>
</evidence>
<dbReference type="Proteomes" id="UP000197065">
    <property type="component" value="Unassembled WGS sequence"/>
</dbReference>
<feature type="domain" description="Multidrug resistance protein MdtA-like barrel-sandwich hybrid" evidence="8">
    <location>
        <begin position="71"/>
        <end position="211"/>
    </location>
</feature>
<name>A0A212R3N6_9PROT</name>
<dbReference type="InterPro" id="IPR058624">
    <property type="entry name" value="MdtA-like_HH"/>
</dbReference>
<feature type="domain" description="Multidrug resistance protein MdtA-like beta-barrel" evidence="9">
    <location>
        <begin position="217"/>
        <end position="299"/>
    </location>
</feature>
<dbReference type="AlphaFoldDB" id="A0A212R3N6"/>
<dbReference type="SUPFAM" id="SSF111369">
    <property type="entry name" value="HlyD-like secretion proteins"/>
    <property type="match status" value="1"/>
</dbReference>
<evidence type="ECO:0000256" key="3">
    <source>
        <dbReference type="ARBA" id="ARBA00022448"/>
    </source>
</evidence>
<comment type="similarity">
    <text evidence="2">Belongs to the membrane fusion protein (MFP) (TC 8.A.1) family.</text>
</comment>
<dbReference type="Gene3D" id="1.10.287.470">
    <property type="entry name" value="Helix hairpin bin"/>
    <property type="match status" value="1"/>
</dbReference>
<comment type="subcellular location">
    <subcellularLocation>
        <location evidence="1">Cell membrane</location>
    </subcellularLocation>
</comment>
<dbReference type="GO" id="GO:0015562">
    <property type="term" value="F:efflux transmembrane transporter activity"/>
    <property type="evidence" value="ECO:0007669"/>
    <property type="project" value="TreeGrafter"/>
</dbReference>
<dbReference type="Pfam" id="PF25944">
    <property type="entry name" value="Beta-barrel_RND"/>
    <property type="match status" value="1"/>
</dbReference>
<dbReference type="Pfam" id="PF25967">
    <property type="entry name" value="RND-MFP_C"/>
    <property type="match status" value="1"/>
</dbReference>
<dbReference type="OrthoDB" id="9783047at2"/>
<evidence type="ECO:0000256" key="1">
    <source>
        <dbReference type="ARBA" id="ARBA00004236"/>
    </source>
</evidence>
<evidence type="ECO:0000313" key="12">
    <source>
        <dbReference type="Proteomes" id="UP000197065"/>
    </source>
</evidence>
<keyword evidence="6" id="KW-0472">Membrane</keyword>
<dbReference type="Pfam" id="PF25917">
    <property type="entry name" value="BSH_RND"/>
    <property type="match status" value="1"/>
</dbReference>
<dbReference type="Pfam" id="PF25876">
    <property type="entry name" value="HH_MFP_RND"/>
    <property type="match status" value="1"/>
</dbReference>
<keyword evidence="4" id="KW-1003">Cell membrane</keyword>
<proteinExistence type="inferred from homology"/>
<evidence type="ECO:0000256" key="2">
    <source>
        <dbReference type="ARBA" id="ARBA00009477"/>
    </source>
</evidence>
<evidence type="ECO:0000259" key="7">
    <source>
        <dbReference type="Pfam" id="PF25876"/>
    </source>
</evidence>
<dbReference type="InterPro" id="IPR058627">
    <property type="entry name" value="MdtA-like_C"/>
</dbReference>
<feature type="domain" description="Multidrug resistance protein MdtA-like C-terminal permuted SH3" evidence="10">
    <location>
        <begin position="303"/>
        <end position="347"/>
    </location>
</feature>
<dbReference type="Gene3D" id="2.40.50.100">
    <property type="match status" value="1"/>
</dbReference>
<dbReference type="RefSeq" id="WP_088561158.1">
    <property type="nucleotide sequence ID" value="NZ_FYEH01000005.1"/>
</dbReference>
<reference evidence="11 12" key="1">
    <citation type="submission" date="2017-06" db="EMBL/GenBank/DDBJ databases">
        <authorList>
            <person name="Kim H.J."/>
            <person name="Triplett B.A."/>
        </authorList>
    </citation>
    <scope>NUCLEOTIDE SEQUENCE [LARGE SCALE GENOMIC DNA]</scope>
    <source>
        <strain evidence="11 12">B29T1</strain>
    </source>
</reference>
<evidence type="ECO:0000259" key="8">
    <source>
        <dbReference type="Pfam" id="PF25917"/>
    </source>
</evidence>
<keyword evidence="12" id="KW-1185">Reference proteome</keyword>
<evidence type="ECO:0000256" key="4">
    <source>
        <dbReference type="ARBA" id="ARBA00022475"/>
    </source>
</evidence>
<dbReference type="Gene3D" id="2.40.420.20">
    <property type="match status" value="1"/>
</dbReference>
<dbReference type="InterPro" id="IPR006143">
    <property type="entry name" value="RND_pump_MFP"/>
</dbReference>